<reference evidence="1" key="1">
    <citation type="journal article" date="2018" name="Nat. Biotechnol.">
        <title>A standardized bacterial taxonomy based on genome phylogeny substantially revises the tree of life.</title>
        <authorList>
            <person name="Parks D.H."/>
            <person name="Chuvochina M."/>
            <person name="Waite D.W."/>
            <person name="Rinke C."/>
            <person name="Skarshewski A."/>
            <person name="Chaumeil P.A."/>
            <person name="Hugenholtz P."/>
        </authorList>
    </citation>
    <scope>NUCLEOTIDE SEQUENCE [LARGE SCALE GENOMIC DNA]</scope>
    <source>
        <strain evidence="1">UBA11284</strain>
    </source>
</reference>
<organism evidence="1">
    <name type="scientific">Halomonas campaniensis</name>
    <dbReference type="NCBI Taxonomy" id="213554"/>
    <lineage>
        <taxon>Bacteria</taxon>
        <taxon>Pseudomonadati</taxon>
        <taxon>Pseudomonadota</taxon>
        <taxon>Gammaproteobacteria</taxon>
        <taxon>Oceanospirillales</taxon>
        <taxon>Halomonadaceae</taxon>
        <taxon>Halomonas</taxon>
    </lineage>
</organism>
<name>A0A3D0KFA6_9GAMM</name>
<gene>
    <name evidence="1" type="ORF">DEO68_08120</name>
</gene>
<comment type="caution">
    <text evidence="1">The sequence shown here is derived from an EMBL/GenBank/DDBJ whole genome shotgun (WGS) entry which is preliminary data.</text>
</comment>
<proteinExistence type="predicted"/>
<dbReference type="EMBL" id="DOTR01000040">
    <property type="protein sequence ID" value="HCA02134.1"/>
    <property type="molecule type" value="Genomic_DNA"/>
</dbReference>
<sequence>MATKPDAEQRFAAQTVRYTRRAYQASLSRGQKVVEIANGNLVETRPDGSTYVLKKAPAKHKIPVGVKLKVT</sequence>
<evidence type="ECO:0000313" key="1">
    <source>
        <dbReference type="EMBL" id="HCA02134.1"/>
    </source>
</evidence>
<dbReference type="AlphaFoldDB" id="A0A3D0KFA6"/>
<accession>A0A3D0KFA6</accession>
<protein>
    <submittedName>
        <fullName evidence="1">Uncharacterized protein</fullName>
    </submittedName>
</protein>